<name>A0A7S4ELP9_9STRA</name>
<feature type="region of interest" description="Disordered" evidence="7">
    <location>
        <begin position="49"/>
        <end position="84"/>
    </location>
</feature>
<keyword evidence="3 6" id="KW-0812">Transmembrane</keyword>
<evidence type="ECO:0000256" key="5">
    <source>
        <dbReference type="ARBA" id="ARBA00023136"/>
    </source>
</evidence>
<dbReference type="EMBL" id="HBIX01020639">
    <property type="protein sequence ID" value="CAE0721765.1"/>
    <property type="molecule type" value="Transcribed_RNA"/>
</dbReference>
<protein>
    <recommendedName>
        <fullName evidence="10">Peroxisomal membrane protein MPV17</fullName>
    </recommendedName>
</protein>
<dbReference type="GO" id="GO:0016020">
    <property type="term" value="C:membrane"/>
    <property type="evidence" value="ECO:0007669"/>
    <property type="project" value="UniProtKB-SubCell"/>
</dbReference>
<keyword evidence="4 6" id="KW-1133">Transmembrane helix</keyword>
<feature type="transmembrane region" description="Helical" evidence="6">
    <location>
        <begin position="201"/>
        <end position="222"/>
    </location>
</feature>
<sequence length="296" mass="33000">MIRPPMVASTTRFLMALSVLLIMSAATTISFVDATATLAKPLYASKIPETQRKGSSSSSTHQQYVVSSVRNRSSSSSSSIGNEETETAATAAVAAQRKNPSISPALKAAYRWYLKSCVETPFRTKGLTSGIIAALGDVIAQQIEKRTARAKAFSLSRVATFFFCNVLFTGPFIHMWYTFLNDVGQQMDKRFRNISNLKKTATQLFLDQTLGTAVFFPLYIYAYNVFESIIQMHRLPSLSDGTEKCRQHLWGIIMTQFQVYPFSNMINFGLVPHELRVLFTSTVSLFWNIYLCGVVG</sequence>
<reference evidence="9" key="1">
    <citation type="submission" date="2021-01" db="EMBL/GenBank/DDBJ databases">
        <authorList>
            <person name="Corre E."/>
            <person name="Pelletier E."/>
            <person name="Niang G."/>
            <person name="Scheremetjew M."/>
            <person name="Finn R."/>
            <person name="Kale V."/>
            <person name="Holt S."/>
            <person name="Cochrane G."/>
            <person name="Meng A."/>
            <person name="Brown T."/>
            <person name="Cohen L."/>
        </authorList>
    </citation>
    <scope>NUCLEOTIDE SEQUENCE</scope>
    <source>
        <strain evidence="9">10249 10 AB</strain>
    </source>
</reference>
<dbReference type="PANTHER" id="PTHR11266">
    <property type="entry name" value="PEROXISOMAL MEMBRANE PROTEIN 2, PXMP2 MPV17"/>
    <property type="match status" value="1"/>
</dbReference>
<evidence type="ECO:0000256" key="2">
    <source>
        <dbReference type="ARBA" id="ARBA00006824"/>
    </source>
</evidence>
<evidence type="ECO:0000256" key="3">
    <source>
        <dbReference type="ARBA" id="ARBA00022692"/>
    </source>
</evidence>
<keyword evidence="5 6" id="KW-0472">Membrane</keyword>
<dbReference type="GO" id="GO:0005737">
    <property type="term" value="C:cytoplasm"/>
    <property type="evidence" value="ECO:0007669"/>
    <property type="project" value="TreeGrafter"/>
</dbReference>
<feature type="compositionally biased region" description="Polar residues" evidence="7">
    <location>
        <begin position="53"/>
        <end position="64"/>
    </location>
</feature>
<evidence type="ECO:0000256" key="6">
    <source>
        <dbReference type="RuleBase" id="RU363053"/>
    </source>
</evidence>
<feature type="chain" id="PRO_5031495868" description="Peroxisomal membrane protein MPV17" evidence="8">
    <location>
        <begin position="27"/>
        <end position="296"/>
    </location>
</feature>
<feature type="compositionally biased region" description="Low complexity" evidence="7">
    <location>
        <begin position="65"/>
        <end position="79"/>
    </location>
</feature>
<keyword evidence="8" id="KW-0732">Signal</keyword>
<evidence type="ECO:0000313" key="9">
    <source>
        <dbReference type="EMBL" id="CAE0721765.1"/>
    </source>
</evidence>
<evidence type="ECO:0008006" key="10">
    <source>
        <dbReference type="Google" id="ProtNLM"/>
    </source>
</evidence>
<feature type="transmembrane region" description="Helical" evidence="6">
    <location>
        <begin position="158"/>
        <end position="180"/>
    </location>
</feature>
<comment type="similarity">
    <text evidence="2 6">Belongs to the peroxisomal membrane protein PXMP2/4 family.</text>
</comment>
<dbReference type="InterPro" id="IPR007248">
    <property type="entry name" value="Mpv17_PMP22"/>
</dbReference>
<gene>
    <name evidence="9" type="ORF">PAUS00366_LOCUS14520</name>
</gene>
<evidence type="ECO:0000256" key="4">
    <source>
        <dbReference type="ARBA" id="ARBA00022989"/>
    </source>
</evidence>
<dbReference type="AlphaFoldDB" id="A0A7S4ELP9"/>
<comment type="subcellular location">
    <subcellularLocation>
        <location evidence="1">Membrane</location>
        <topology evidence="1">Multi-pass membrane protein</topology>
    </subcellularLocation>
</comment>
<evidence type="ECO:0000256" key="1">
    <source>
        <dbReference type="ARBA" id="ARBA00004141"/>
    </source>
</evidence>
<dbReference type="Pfam" id="PF04117">
    <property type="entry name" value="Mpv17_PMP22"/>
    <property type="match status" value="1"/>
</dbReference>
<evidence type="ECO:0000256" key="8">
    <source>
        <dbReference type="SAM" id="SignalP"/>
    </source>
</evidence>
<proteinExistence type="inferred from homology"/>
<evidence type="ECO:0000256" key="7">
    <source>
        <dbReference type="SAM" id="MobiDB-lite"/>
    </source>
</evidence>
<organism evidence="9">
    <name type="scientific">Pseudo-nitzschia australis</name>
    <dbReference type="NCBI Taxonomy" id="44445"/>
    <lineage>
        <taxon>Eukaryota</taxon>
        <taxon>Sar</taxon>
        <taxon>Stramenopiles</taxon>
        <taxon>Ochrophyta</taxon>
        <taxon>Bacillariophyta</taxon>
        <taxon>Bacillariophyceae</taxon>
        <taxon>Bacillariophycidae</taxon>
        <taxon>Bacillariales</taxon>
        <taxon>Bacillariaceae</taxon>
        <taxon>Pseudo-nitzschia</taxon>
    </lineage>
</organism>
<accession>A0A7S4ELP9</accession>
<feature type="signal peptide" evidence="8">
    <location>
        <begin position="1"/>
        <end position="26"/>
    </location>
</feature>